<feature type="binding site" evidence="4">
    <location>
        <position position="54"/>
    </location>
    <ligand>
        <name>substrate</name>
    </ligand>
</feature>
<protein>
    <recommendedName>
        <fullName evidence="5">5-formyltetrahydrofolate cyclo-ligase</fullName>
        <ecNumber evidence="5">6.3.3.2</ecNumber>
    </recommendedName>
</protein>
<feature type="binding site" evidence="4">
    <location>
        <position position="59"/>
    </location>
    <ligand>
        <name>substrate</name>
    </ligand>
</feature>
<evidence type="ECO:0000256" key="5">
    <source>
        <dbReference type="RuleBase" id="RU361279"/>
    </source>
</evidence>
<dbReference type="EC" id="6.3.3.2" evidence="5"/>
<evidence type="ECO:0000256" key="4">
    <source>
        <dbReference type="PIRSR" id="PIRSR006806-1"/>
    </source>
</evidence>
<dbReference type="GO" id="GO:0005524">
    <property type="term" value="F:ATP binding"/>
    <property type="evidence" value="ECO:0007669"/>
    <property type="project" value="UniProtKB-KW"/>
</dbReference>
<dbReference type="PANTHER" id="PTHR23407:SF1">
    <property type="entry name" value="5-FORMYLTETRAHYDROFOLATE CYCLO-LIGASE"/>
    <property type="match status" value="1"/>
</dbReference>
<keyword evidence="5" id="KW-0460">Magnesium</keyword>
<dbReference type="Gene3D" id="3.40.50.10420">
    <property type="entry name" value="NagB/RpiA/CoA transferase-like"/>
    <property type="match status" value="1"/>
</dbReference>
<dbReference type="Proteomes" id="UP000011200">
    <property type="component" value="Chromosome"/>
</dbReference>
<dbReference type="GO" id="GO:0009396">
    <property type="term" value="P:folic acid-containing compound biosynthetic process"/>
    <property type="evidence" value="ECO:0007669"/>
    <property type="project" value="TreeGrafter"/>
</dbReference>
<sequence>MLEAVSPRSKSQLRTALLQNRRSVPEAVREGEAEALRGWLSGLKISGRTVCAYVPVGSEPGSIALLDTLLELGARVLLPVARNDAAGIPRPLQWGKYRPGTLVAAEFGLREPPPPWLPAEAIGEADVILVPALAVDRSGARLGRGAGFYDRTLHHAAPTAQVIAVVRDDELLDDIPAEPHDVAMTHVLTPTRGIVALR</sequence>
<organism evidence="6 7">
    <name type="scientific">Mycolicibacterium smegmatis (strain MKD8)</name>
    <name type="common">Mycobacterium smegmatis</name>
    <dbReference type="NCBI Taxonomy" id="1214915"/>
    <lineage>
        <taxon>Bacteria</taxon>
        <taxon>Bacillati</taxon>
        <taxon>Actinomycetota</taxon>
        <taxon>Actinomycetes</taxon>
        <taxon>Mycobacteriales</taxon>
        <taxon>Mycobacteriaceae</taxon>
        <taxon>Mycolicibacterium</taxon>
    </lineage>
</organism>
<dbReference type="InterPro" id="IPR037171">
    <property type="entry name" value="NagB/RpiA_transferase-like"/>
</dbReference>
<gene>
    <name evidence="6" type="ORF">D806_053530</name>
</gene>
<comment type="similarity">
    <text evidence="1 5">Belongs to the 5-formyltetrahydrofolate cyclo-ligase family.</text>
</comment>
<dbReference type="RefSeq" id="WP_198670915.1">
    <property type="nucleotide sequence ID" value="NZ_CP027541.1"/>
</dbReference>
<dbReference type="SUPFAM" id="SSF100950">
    <property type="entry name" value="NagB/RpiA/CoA transferase-like"/>
    <property type="match status" value="1"/>
</dbReference>
<dbReference type="PANTHER" id="PTHR23407">
    <property type="entry name" value="ATPASE INHIBITOR/5-FORMYLTETRAHYDROFOLATE CYCLO-LIGASE"/>
    <property type="match status" value="1"/>
</dbReference>
<dbReference type="AlphaFoldDB" id="A0A2U9PWW3"/>
<evidence type="ECO:0000313" key="7">
    <source>
        <dbReference type="Proteomes" id="UP000011200"/>
    </source>
</evidence>
<name>A0A2U9PWW3_MYCSE</name>
<evidence type="ECO:0000256" key="2">
    <source>
        <dbReference type="ARBA" id="ARBA00022741"/>
    </source>
</evidence>
<keyword evidence="5" id="KW-0479">Metal-binding</keyword>
<comment type="cofactor">
    <cofactor evidence="5">
        <name>Mg(2+)</name>
        <dbReference type="ChEBI" id="CHEBI:18420"/>
    </cofactor>
</comment>
<dbReference type="GO" id="GO:0030272">
    <property type="term" value="F:5-formyltetrahydrofolate cyclo-ligase activity"/>
    <property type="evidence" value="ECO:0007669"/>
    <property type="project" value="UniProtKB-EC"/>
</dbReference>
<feature type="binding site" evidence="4">
    <location>
        <begin position="141"/>
        <end position="149"/>
    </location>
    <ligand>
        <name>ATP</name>
        <dbReference type="ChEBI" id="CHEBI:30616"/>
    </ligand>
</feature>
<reference evidence="6 7" key="1">
    <citation type="journal article" date="2013" name="Genome Announc.">
        <title>Draft genome sequence of MKD8, a conjugal recipient Mycobacterium smegmatis strain.</title>
        <authorList>
            <person name="Gray T.A."/>
            <person name="Palumbo M.J."/>
            <person name="Derbyshire K.M."/>
        </authorList>
    </citation>
    <scope>NUCLEOTIDE SEQUENCE [LARGE SCALE GENOMIC DNA]</scope>
    <source>
        <strain evidence="6 7">MKD8</strain>
    </source>
</reference>
<accession>A0A2U9PWW3</accession>
<keyword evidence="2 4" id="KW-0547">Nucleotide-binding</keyword>
<dbReference type="Pfam" id="PF01812">
    <property type="entry name" value="5-FTHF_cyc-lig"/>
    <property type="match status" value="1"/>
</dbReference>
<dbReference type="InterPro" id="IPR024185">
    <property type="entry name" value="FTHF_cligase-like_sf"/>
</dbReference>
<dbReference type="EMBL" id="CP027541">
    <property type="protein sequence ID" value="AWT56300.1"/>
    <property type="molecule type" value="Genomic_DNA"/>
</dbReference>
<dbReference type="PIRSF" id="PIRSF006806">
    <property type="entry name" value="FTHF_cligase"/>
    <property type="match status" value="1"/>
</dbReference>
<keyword evidence="3 4" id="KW-0067">ATP-binding</keyword>
<reference evidence="7" key="2">
    <citation type="submission" date="2018-03" db="EMBL/GenBank/DDBJ databases">
        <authorList>
            <person name="Derbyshire K."/>
            <person name="Gray T.A."/>
            <person name="Champion M."/>
        </authorList>
    </citation>
    <scope>NUCLEOTIDE SEQUENCE [LARGE SCALE GENOMIC DNA]</scope>
    <source>
        <strain evidence="7">MKD8</strain>
    </source>
</reference>
<proteinExistence type="inferred from homology"/>
<dbReference type="GO" id="GO:0046872">
    <property type="term" value="F:metal ion binding"/>
    <property type="evidence" value="ECO:0007669"/>
    <property type="project" value="UniProtKB-KW"/>
</dbReference>
<dbReference type="InterPro" id="IPR002698">
    <property type="entry name" value="FTHF_cligase"/>
</dbReference>
<feature type="binding site" evidence="4">
    <location>
        <begin position="10"/>
        <end position="14"/>
    </location>
    <ligand>
        <name>ATP</name>
        <dbReference type="ChEBI" id="CHEBI:30616"/>
    </ligand>
</feature>
<evidence type="ECO:0000256" key="3">
    <source>
        <dbReference type="ARBA" id="ARBA00022840"/>
    </source>
</evidence>
<evidence type="ECO:0000313" key="6">
    <source>
        <dbReference type="EMBL" id="AWT56300.1"/>
    </source>
</evidence>
<evidence type="ECO:0000256" key="1">
    <source>
        <dbReference type="ARBA" id="ARBA00010638"/>
    </source>
</evidence>
<dbReference type="NCBIfam" id="TIGR02727">
    <property type="entry name" value="MTHFS_bact"/>
    <property type="match status" value="1"/>
</dbReference>
<dbReference type="GO" id="GO:0035999">
    <property type="term" value="P:tetrahydrofolate interconversion"/>
    <property type="evidence" value="ECO:0007669"/>
    <property type="project" value="TreeGrafter"/>
</dbReference>
<comment type="catalytic activity">
    <reaction evidence="5">
        <text>(6S)-5-formyl-5,6,7,8-tetrahydrofolate + ATP = (6R)-5,10-methenyltetrahydrofolate + ADP + phosphate</text>
        <dbReference type="Rhea" id="RHEA:10488"/>
        <dbReference type="ChEBI" id="CHEBI:30616"/>
        <dbReference type="ChEBI" id="CHEBI:43474"/>
        <dbReference type="ChEBI" id="CHEBI:57455"/>
        <dbReference type="ChEBI" id="CHEBI:57457"/>
        <dbReference type="ChEBI" id="CHEBI:456216"/>
        <dbReference type="EC" id="6.3.3.2"/>
    </reaction>
</comment>